<dbReference type="Proteomes" id="UP000246132">
    <property type="component" value="Unassembled WGS sequence"/>
</dbReference>
<feature type="transmembrane region" description="Helical" evidence="1">
    <location>
        <begin position="160"/>
        <end position="181"/>
    </location>
</feature>
<evidence type="ECO:0000256" key="1">
    <source>
        <dbReference type="SAM" id="Phobius"/>
    </source>
</evidence>
<organism evidence="4 5">
    <name type="scientific">Oceaniradius stylonematis</name>
    <dbReference type="NCBI Taxonomy" id="2184161"/>
    <lineage>
        <taxon>Bacteria</taxon>
        <taxon>Pseudomonadati</taxon>
        <taxon>Pseudomonadota</taxon>
        <taxon>Alphaproteobacteria</taxon>
        <taxon>Hyphomicrobiales</taxon>
        <taxon>Ahrensiaceae</taxon>
        <taxon>Oceaniradius</taxon>
    </lineage>
</organism>
<feature type="transmembrane region" description="Helical" evidence="1">
    <location>
        <begin position="83"/>
        <end position="101"/>
    </location>
</feature>
<dbReference type="InterPro" id="IPR012037">
    <property type="entry name" value="Alpha/beta-hydrolase_fam"/>
</dbReference>
<comment type="caution">
    <text evidence="4">The sequence shown here is derived from an EMBL/GenBank/DDBJ whole genome shotgun (WGS) entry which is preliminary data.</text>
</comment>
<evidence type="ECO:0000313" key="5">
    <source>
        <dbReference type="Proteomes" id="UP000246132"/>
    </source>
</evidence>
<reference evidence="4 5" key="1">
    <citation type="journal article" date="2018" name="Int. J. Syst. Bacteriol.">
        <title>Oceaniradius stylonemae gen. nov., sp. nov., isolated from a red alga, Stylonema cornu-cervi.</title>
        <authorList>
            <person name="Jeong S."/>
        </authorList>
    </citation>
    <scope>NUCLEOTIDE SEQUENCE [LARGE SCALE GENOMIC DNA]</scope>
    <source>
        <strain evidence="4 5">StC1</strain>
    </source>
</reference>
<name>A0A3A8A8S2_9HYPH</name>
<keyword evidence="5" id="KW-1185">Reference proteome</keyword>
<dbReference type="InterPro" id="IPR027787">
    <property type="entry name" value="Alpha/beta-hydrolase_catalytic"/>
</dbReference>
<evidence type="ECO:0000259" key="2">
    <source>
        <dbReference type="Pfam" id="PF10081"/>
    </source>
</evidence>
<evidence type="ECO:0000259" key="3">
    <source>
        <dbReference type="Pfam" id="PF15420"/>
    </source>
</evidence>
<evidence type="ECO:0000313" key="4">
    <source>
        <dbReference type="EMBL" id="RKF05738.1"/>
    </source>
</evidence>
<feature type="transmembrane region" description="Helical" evidence="1">
    <location>
        <begin position="45"/>
        <end position="71"/>
    </location>
</feature>
<dbReference type="OrthoDB" id="4397445at2"/>
<evidence type="ECO:0008006" key="6">
    <source>
        <dbReference type="Google" id="ProtNLM"/>
    </source>
</evidence>
<dbReference type="AlphaFoldDB" id="A0A3A8A8S2"/>
<accession>A0A3A8A8S2</accession>
<gene>
    <name evidence="4" type="ORF">DEM25_014160</name>
</gene>
<dbReference type="EMBL" id="QFWV02000008">
    <property type="protein sequence ID" value="RKF05738.1"/>
    <property type="molecule type" value="Genomic_DNA"/>
</dbReference>
<dbReference type="InterPro" id="IPR027788">
    <property type="entry name" value="Alpha/beta-hydrolase_N_dom"/>
</dbReference>
<dbReference type="PIRSF" id="PIRSF007542">
    <property type="entry name" value="UCP007542"/>
    <property type="match status" value="1"/>
</dbReference>
<proteinExistence type="predicted"/>
<dbReference type="RefSeq" id="WP_109766368.1">
    <property type="nucleotide sequence ID" value="NZ_QFWV02000008.1"/>
</dbReference>
<feature type="domain" description="Alpha/beta-hydrolase catalytic" evidence="2">
    <location>
        <begin position="258"/>
        <end position="547"/>
    </location>
</feature>
<sequence length="557" mass="61491">MHASSTPDEHPASRRPTLSVFALAVGIVFFAFSLTPSLIPRDYVLQGVLGGVVMALGYGLGQFSLLLWRYVALPLARDRLGRVLNGLALGAALILAIAFLGETADWQNSIRARVGMAPVDAAHPAYVALIAIIVFTPLWIAGWAFQLLMDTLRRQLRRVIPVRLANLLGLALAAYLAWALIDGFVIQRFLAFADDAYGQASALFDPDIARPEAELASGGPVSLIDWNDMGRWGRNFAATGPDADAISAFTGRPAKEPIRLYVGRNSASTPAERTEIAFAEMLRTGAFERKVLVIAMPVGSGWLDAGSHDPLEIMHDGDIATVAVQYSYLTSWISLVFETDAGLDQAQTLFDRVYRHWRSLPEDRRPELYLHGLSQGALVSQSSVDLLTLMAAPIDGALWAGPPFASGLWGRITRARAPDSPYWLPQVNDGEVVRFVNQDTDLLDDAAHRWGQVRIVFLQYGSDPIVFFDPLSALRRPVWMNEEPAPDVSPELRWYPFVTLFQLALDMALSLNIERGHGHKYIAEDYIPAWVAVTRPDGWTDEDTQRLIERFRGFDAG</sequence>
<keyword evidence="1" id="KW-0812">Transmembrane</keyword>
<protein>
    <recommendedName>
        <fullName evidence="6">Alpha/beta-hydrolase family protein</fullName>
    </recommendedName>
</protein>
<feature type="transmembrane region" description="Helical" evidence="1">
    <location>
        <begin position="20"/>
        <end position="39"/>
    </location>
</feature>
<dbReference type="Pfam" id="PF10081">
    <property type="entry name" value="Abhydrolase_9"/>
    <property type="match status" value="1"/>
</dbReference>
<keyword evidence="1" id="KW-1133">Transmembrane helix</keyword>
<dbReference type="Pfam" id="PF15420">
    <property type="entry name" value="Abhydrolase_9_N"/>
    <property type="match status" value="1"/>
</dbReference>
<keyword evidence="1" id="KW-0472">Membrane</keyword>
<feature type="transmembrane region" description="Helical" evidence="1">
    <location>
        <begin position="121"/>
        <end position="148"/>
    </location>
</feature>
<feature type="domain" description="Alpha/beta-hydrolase N-terminal" evidence="3">
    <location>
        <begin position="34"/>
        <end position="241"/>
    </location>
</feature>